<feature type="compositionally biased region" description="Low complexity" evidence="1">
    <location>
        <begin position="84"/>
        <end position="118"/>
    </location>
</feature>
<accession>A0A6A3PIP3</accession>
<protein>
    <submittedName>
        <fullName evidence="2">Uncharacterized protein</fullName>
    </submittedName>
</protein>
<dbReference type="Proteomes" id="UP000429607">
    <property type="component" value="Unassembled WGS sequence"/>
</dbReference>
<evidence type="ECO:0000313" key="3">
    <source>
        <dbReference type="Proteomes" id="UP000429607"/>
    </source>
</evidence>
<organism evidence="2 3">
    <name type="scientific">Phytophthora rubi</name>
    <dbReference type="NCBI Taxonomy" id="129364"/>
    <lineage>
        <taxon>Eukaryota</taxon>
        <taxon>Sar</taxon>
        <taxon>Stramenopiles</taxon>
        <taxon>Oomycota</taxon>
        <taxon>Peronosporomycetes</taxon>
        <taxon>Peronosporales</taxon>
        <taxon>Peronosporaceae</taxon>
        <taxon>Phytophthora</taxon>
    </lineage>
</organism>
<evidence type="ECO:0000256" key="1">
    <source>
        <dbReference type="SAM" id="MobiDB-lite"/>
    </source>
</evidence>
<dbReference type="EMBL" id="QXFV01000011">
    <property type="protein sequence ID" value="KAE9052465.1"/>
    <property type="molecule type" value="Genomic_DNA"/>
</dbReference>
<gene>
    <name evidence="2" type="ORF">PR001_g479</name>
</gene>
<reference evidence="2 3" key="1">
    <citation type="submission" date="2018-09" db="EMBL/GenBank/DDBJ databases">
        <title>Genomic investigation of the strawberry pathogen Phytophthora fragariae indicates pathogenicity is determined by transcriptional variation in three key races.</title>
        <authorList>
            <person name="Adams T.M."/>
            <person name="Armitage A.D."/>
            <person name="Sobczyk M.K."/>
            <person name="Bates H.J."/>
            <person name="Dunwell J.M."/>
            <person name="Nellist C.F."/>
            <person name="Harrison R.J."/>
        </authorList>
    </citation>
    <scope>NUCLEOTIDE SEQUENCE [LARGE SCALE GENOMIC DNA]</scope>
    <source>
        <strain evidence="2 3">SCRP249</strain>
    </source>
</reference>
<comment type="caution">
    <text evidence="2">The sequence shown here is derived from an EMBL/GenBank/DDBJ whole genome shotgun (WGS) entry which is preliminary data.</text>
</comment>
<dbReference type="AlphaFoldDB" id="A0A6A3PIP3"/>
<evidence type="ECO:0000313" key="2">
    <source>
        <dbReference type="EMBL" id="KAE9052465.1"/>
    </source>
</evidence>
<sequence>MVRPMTPGSNAWVHLVVHDALLDGMRVFGSTPQTLSRVLRDRRVPQHELADVKTAYLRHASVATITREHVLSFFGLEDSGARAGSSTSDTGTNDGSTAASAGTTGNAADAAAATTSDAPIVGAGTNRGG</sequence>
<feature type="region of interest" description="Disordered" evidence="1">
    <location>
        <begin position="79"/>
        <end position="129"/>
    </location>
</feature>
<name>A0A6A3PIP3_9STRA</name>
<proteinExistence type="predicted"/>